<keyword evidence="3" id="KW-1185">Reference proteome</keyword>
<gene>
    <name evidence="2" type="primary">arsH</name>
    <name evidence="2" type="ORF">M0H32_15450</name>
</gene>
<dbReference type="Gene3D" id="3.40.50.360">
    <property type="match status" value="1"/>
</dbReference>
<dbReference type="Pfam" id="PF03358">
    <property type="entry name" value="FMN_red"/>
    <property type="match status" value="1"/>
</dbReference>
<evidence type="ECO:0000259" key="1">
    <source>
        <dbReference type="Pfam" id="PF03358"/>
    </source>
</evidence>
<organism evidence="2 3">
    <name type="scientific">Roseibium sediminicola</name>
    <dbReference type="NCBI Taxonomy" id="2933272"/>
    <lineage>
        <taxon>Bacteria</taxon>
        <taxon>Pseudomonadati</taxon>
        <taxon>Pseudomonadota</taxon>
        <taxon>Alphaproteobacteria</taxon>
        <taxon>Hyphomicrobiales</taxon>
        <taxon>Stappiaceae</taxon>
        <taxon>Roseibium</taxon>
    </lineage>
</organism>
<proteinExistence type="predicted"/>
<accession>A0ABT0GVU0</accession>
<dbReference type="InterPro" id="IPR029039">
    <property type="entry name" value="Flavoprotein-like_sf"/>
</dbReference>
<name>A0ABT0GVU0_9HYPH</name>
<comment type="caution">
    <text evidence="2">The sequence shown here is derived from an EMBL/GenBank/DDBJ whole genome shotgun (WGS) entry which is preliminary data.</text>
</comment>
<evidence type="ECO:0000313" key="3">
    <source>
        <dbReference type="Proteomes" id="UP001431221"/>
    </source>
</evidence>
<dbReference type="RefSeq" id="WP_248155570.1">
    <property type="nucleotide sequence ID" value="NZ_JALNMJ010000010.1"/>
</dbReference>
<dbReference type="PANTHER" id="PTHR43590">
    <property type="entry name" value="ARSENIC RESISTANCE PROTEIN ARSH (AFU_ORTHOLOGUE AFUA_5G15030)"/>
    <property type="match status" value="1"/>
</dbReference>
<dbReference type="Proteomes" id="UP001431221">
    <property type="component" value="Unassembled WGS sequence"/>
</dbReference>
<protein>
    <submittedName>
        <fullName evidence="2">Arsenical resistance protein ArsH</fullName>
    </submittedName>
</protein>
<sequence>MTDTGMDASGLGNVSTEDLRPISKDTLFAPDGLSHPPRILLLYGSLRERSYSRFLTLEAQRLLEAFGAETRVFDPSGLPLPDDSEADHPKVAELRDLCAWSEGQVWCSPERHGAMTGILKSQIDWVPLSVGAIRPTQGKTLALMQVSGGSQSFNAVNQMRVLGRWMRMVTIPNQSSVPKAYQEFDDDGRMKPSALYDRVVDVMEELMKFTLLVRGRSDHLVDRYSERKAERLKLQMAAREVLEASR</sequence>
<dbReference type="EMBL" id="JALNMJ010000010">
    <property type="protein sequence ID" value="MCK7613568.1"/>
    <property type="molecule type" value="Genomic_DNA"/>
</dbReference>
<dbReference type="InterPro" id="IPR005025">
    <property type="entry name" value="FMN_Rdtase-like_dom"/>
</dbReference>
<dbReference type="NCBIfam" id="TIGR02690">
    <property type="entry name" value="resist_ArsH"/>
    <property type="match status" value="1"/>
</dbReference>
<dbReference type="PANTHER" id="PTHR43590:SF1">
    <property type="entry name" value="ARSENIC RESISTANCE PROTEIN ARSH (AFU_ORTHOLOGUE AFUA_5G15030)"/>
    <property type="match status" value="1"/>
</dbReference>
<dbReference type="InterPro" id="IPR014063">
    <property type="entry name" value="Arsenate-R_ArsH"/>
</dbReference>
<feature type="domain" description="NADPH-dependent FMN reductase-like" evidence="1">
    <location>
        <begin position="37"/>
        <end position="181"/>
    </location>
</feature>
<dbReference type="SUPFAM" id="SSF52218">
    <property type="entry name" value="Flavoproteins"/>
    <property type="match status" value="1"/>
</dbReference>
<evidence type="ECO:0000313" key="2">
    <source>
        <dbReference type="EMBL" id="MCK7613568.1"/>
    </source>
</evidence>
<reference evidence="2" key="1">
    <citation type="submission" date="2022-04" db="EMBL/GenBank/DDBJ databases">
        <title>Roseibium sp. CAU 1639 isolated from mud.</title>
        <authorList>
            <person name="Kim W."/>
        </authorList>
    </citation>
    <scope>NUCLEOTIDE SEQUENCE</scope>
    <source>
        <strain evidence="2">CAU 1639</strain>
    </source>
</reference>